<dbReference type="NCBIfam" id="TIGR01291">
    <property type="entry name" value="nodJ"/>
    <property type="match status" value="1"/>
</dbReference>
<evidence type="ECO:0000256" key="1">
    <source>
        <dbReference type="ARBA" id="ARBA00004429"/>
    </source>
</evidence>
<evidence type="ECO:0000256" key="10">
    <source>
        <dbReference type="ARBA" id="ARBA00023136"/>
    </source>
</evidence>
<evidence type="ECO:0000256" key="9">
    <source>
        <dbReference type="ARBA" id="ARBA00022989"/>
    </source>
</evidence>
<comment type="function">
    <text evidence="11">Part of the ABC transporter complex NodIJ involved in the export of the nodulation factors (Nod factors), the bacterial signal molecules that induce symbiosis and subsequent nodulation induction. Nod factors are LCO (lipo-chitin oligosaccharide), a modified beta-1,4-linked N-acetylglucosamine oligosaccharide. This subunit encodes the transporter.</text>
</comment>
<dbReference type="InterPro" id="IPR005981">
    <property type="entry name" value="ABC_transptNodJ"/>
</dbReference>
<keyword evidence="8 12" id="KW-0812">Transmembrane</keyword>
<evidence type="ECO:0000313" key="15">
    <source>
        <dbReference type="Proteomes" id="UP000015462"/>
    </source>
</evidence>
<name>A0AB33Z4F1_9GAMM</name>
<evidence type="ECO:0000313" key="14">
    <source>
        <dbReference type="EMBL" id="EPD13777.1"/>
    </source>
</evidence>
<dbReference type="EMBL" id="ASHL01000002">
    <property type="protein sequence ID" value="EPD13777.1"/>
    <property type="molecule type" value="Genomic_DNA"/>
</dbReference>
<sequence length="260" mass="28456">MNKLAKLKLFLSRSRSIWSRNIRVWGKLAGPSLLGNFGEPLLYLIVLGYGLGRFVGEVEGMPYMAFLASGVVCTSALNSASFEGMYSAYTRMEVQQTWLGMLTTPVNVGEVVFGEILWGATKSFISVSAILIVAAFLGLVENGWALLVLPVAFLTGLCFSSLALLMTSSAKSYDFFLYYTTLFITPMVLVSGVFFPIDTLPQMVQWIATVLPLYHAISLVRPLMTGGEVSLVLLHVLVLLVFSITAGSIAAYRVKKRLIK</sequence>
<evidence type="ECO:0000256" key="2">
    <source>
        <dbReference type="ARBA" id="ARBA00008394"/>
    </source>
</evidence>
<dbReference type="RefSeq" id="WP_016390101.1">
    <property type="nucleotide sequence ID" value="NZ_KE646806.1"/>
</dbReference>
<keyword evidence="4 12" id="KW-0813">Transport</keyword>
<keyword evidence="10 12" id="KW-0472">Membrane</keyword>
<feature type="transmembrane region" description="Helical" evidence="12">
    <location>
        <begin position="176"/>
        <end position="197"/>
    </location>
</feature>
<evidence type="ECO:0000256" key="5">
    <source>
        <dbReference type="ARBA" id="ARBA00022458"/>
    </source>
</evidence>
<evidence type="ECO:0000256" key="12">
    <source>
        <dbReference type="RuleBase" id="RU361157"/>
    </source>
</evidence>
<evidence type="ECO:0000256" key="8">
    <source>
        <dbReference type="ARBA" id="ARBA00022692"/>
    </source>
</evidence>
<feature type="transmembrane region" description="Helical" evidence="12">
    <location>
        <begin position="144"/>
        <end position="164"/>
    </location>
</feature>
<comment type="caution">
    <text evidence="14">The sequence shown here is derived from an EMBL/GenBank/DDBJ whole genome shotgun (WGS) entry which is preliminary data.</text>
</comment>
<dbReference type="GO" id="GO:0043190">
    <property type="term" value="C:ATP-binding cassette (ABC) transporter complex"/>
    <property type="evidence" value="ECO:0007669"/>
    <property type="project" value="InterPro"/>
</dbReference>
<dbReference type="AlphaFoldDB" id="A0AB33Z4F1"/>
<evidence type="ECO:0000256" key="4">
    <source>
        <dbReference type="ARBA" id="ARBA00022448"/>
    </source>
</evidence>
<keyword evidence="7" id="KW-0997">Cell inner membrane</keyword>
<accession>A0AB33Z4F1</accession>
<comment type="subcellular location">
    <subcellularLocation>
        <location evidence="1 12">Cell inner membrane</location>
        <topology evidence="1 12">Multi-pass membrane protein</topology>
    </subcellularLocation>
</comment>
<dbReference type="PIRSF" id="PIRSF006648">
    <property type="entry name" value="DrrB"/>
    <property type="match status" value="1"/>
</dbReference>
<dbReference type="PRINTS" id="PR00164">
    <property type="entry name" value="ABC2TRNSPORT"/>
</dbReference>
<feature type="transmembrane region" description="Helical" evidence="12">
    <location>
        <begin position="116"/>
        <end position="137"/>
    </location>
</feature>
<proteinExistence type="inferred from homology"/>
<evidence type="ECO:0000256" key="6">
    <source>
        <dbReference type="ARBA" id="ARBA00022475"/>
    </source>
</evidence>
<feature type="transmembrane region" description="Helical" evidence="12">
    <location>
        <begin position="230"/>
        <end position="252"/>
    </location>
</feature>
<feature type="transmembrane region" description="Helical" evidence="12">
    <location>
        <begin position="33"/>
        <end position="51"/>
    </location>
</feature>
<keyword evidence="5" id="KW-0536">Nodulation</keyword>
<comment type="similarity">
    <text evidence="2">Belongs to the ABC-2 integral membrane protein family. Lipooligosaccharide exporter (TC 3.A.1.102) subfamily.</text>
</comment>
<dbReference type="GO" id="GO:0140359">
    <property type="term" value="F:ABC-type transporter activity"/>
    <property type="evidence" value="ECO:0007669"/>
    <property type="project" value="InterPro"/>
</dbReference>
<keyword evidence="6 12" id="KW-1003">Cell membrane</keyword>
<dbReference type="GO" id="GO:0015772">
    <property type="term" value="P:oligosaccharide transport"/>
    <property type="evidence" value="ECO:0007669"/>
    <property type="project" value="InterPro"/>
</dbReference>
<dbReference type="PANTHER" id="PTHR43229">
    <property type="entry name" value="NODULATION PROTEIN J"/>
    <property type="match status" value="1"/>
</dbReference>
<protein>
    <recommendedName>
        <fullName evidence="12">Transport permease protein</fullName>
    </recommendedName>
</protein>
<organism evidence="14 15">
    <name type="scientific">Cycloclasticus pugetii</name>
    <dbReference type="NCBI Taxonomy" id="34068"/>
    <lineage>
        <taxon>Bacteria</taxon>
        <taxon>Pseudomonadati</taxon>
        <taxon>Pseudomonadota</taxon>
        <taxon>Gammaproteobacteria</taxon>
        <taxon>Thiotrichales</taxon>
        <taxon>Piscirickettsiaceae</taxon>
        <taxon>Cycloclasticus</taxon>
    </lineage>
</organism>
<evidence type="ECO:0000256" key="7">
    <source>
        <dbReference type="ARBA" id="ARBA00022519"/>
    </source>
</evidence>
<evidence type="ECO:0000256" key="3">
    <source>
        <dbReference type="ARBA" id="ARBA00011350"/>
    </source>
</evidence>
<dbReference type="PROSITE" id="PS51012">
    <property type="entry name" value="ABC_TM2"/>
    <property type="match status" value="1"/>
</dbReference>
<dbReference type="InterPro" id="IPR000412">
    <property type="entry name" value="ABC_2_transport"/>
</dbReference>
<comment type="subunit">
    <text evidence="3">The complex is composed of two ATP-binding proteins (NodI) and two transmembrane proteins (NodJ).</text>
</comment>
<evidence type="ECO:0000259" key="13">
    <source>
        <dbReference type="PROSITE" id="PS51012"/>
    </source>
</evidence>
<feature type="domain" description="ABC transmembrane type-2" evidence="13">
    <location>
        <begin position="31"/>
        <end position="257"/>
    </location>
</feature>
<dbReference type="PANTHER" id="PTHR43229:SF2">
    <property type="entry name" value="NODULATION PROTEIN J"/>
    <property type="match status" value="1"/>
</dbReference>
<gene>
    <name evidence="14" type="ORF">L196_04551</name>
</gene>
<reference evidence="14 15" key="1">
    <citation type="journal article" date="2013" name="Genome Announc.">
        <title>Genome Sequence of the Pyrene- and Fluoranthene-Degrading Bacterium Cycloclasticus sp. Strain PY97M.</title>
        <authorList>
            <person name="Cui Z."/>
            <person name="Xu G."/>
            <person name="Li Q."/>
            <person name="Gao W."/>
            <person name="Zheng L."/>
        </authorList>
    </citation>
    <scope>NUCLEOTIDE SEQUENCE [LARGE SCALE GENOMIC DNA]</scope>
    <source>
        <strain evidence="14 15">PY97M</strain>
    </source>
</reference>
<dbReference type="InterPro" id="IPR013525">
    <property type="entry name" value="ABC2_TM"/>
</dbReference>
<dbReference type="Pfam" id="PF01061">
    <property type="entry name" value="ABC2_membrane"/>
    <property type="match status" value="1"/>
</dbReference>
<keyword evidence="9 12" id="KW-1133">Transmembrane helix</keyword>
<dbReference type="InterPro" id="IPR051784">
    <property type="entry name" value="Nod_factor_ABC_transporter"/>
</dbReference>
<keyword evidence="15" id="KW-1185">Reference proteome</keyword>
<dbReference type="Proteomes" id="UP000015462">
    <property type="component" value="Unassembled WGS sequence"/>
</dbReference>
<feature type="transmembrane region" description="Helical" evidence="12">
    <location>
        <begin position="63"/>
        <end position="82"/>
    </location>
</feature>
<dbReference type="InterPro" id="IPR047817">
    <property type="entry name" value="ABC2_TM_bact-type"/>
</dbReference>
<evidence type="ECO:0000256" key="11">
    <source>
        <dbReference type="ARBA" id="ARBA00025119"/>
    </source>
</evidence>